<dbReference type="GO" id="GO:0005524">
    <property type="term" value="F:ATP binding"/>
    <property type="evidence" value="ECO:0007669"/>
    <property type="project" value="InterPro"/>
</dbReference>
<protein>
    <submittedName>
        <fullName evidence="2">Serine threonine protein kinase</fullName>
    </submittedName>
</protein>
<dbReference type="InterPro" id="IPR051681">
    <property type="entry name" value="Ser/Thr_Kinases-Pseudokinases"/>
</dbReference>
<feature type="domain" description="Protein kinase" evidence="1">
    <location>
        <begin position="1"/>
        <end position="141"/>
    </location>
</feature>
<evidence type="ECO:0000313" key="2">
    <source>
        <dbReference type="EMBL" id="URE27475.1"/>
    </source>
</evidence>
<proteinExistence type="predicted"/>
<dbReference type="EMBL" id="CP097510">
    <property type="protein sequence ID" value="URE27475.1"/>
    <property type="molecule type" value="Genomic_DNA"/>
</dbReference>
<dbReference type="PANTHER" id="PTHR44329:SF7">
    <property type="entry name" value="OS02G0608500 PROTEIN"/>
    <property type="match status" value="1"/>
</dbReference>
<dbReference type="InterPro" id="IPR011009">
    <property type="entry name" value="Kinase-like_dom_sf"/>
</dbReference>
<dbReference type="PANTHER" id="PTHR44329">
    <property type="entry name" value="SERINE/THREONINE-PROTEIN KINASE TNNI3K-RELATED"/>
    <property type="match status" value="1"/>
</dbReference>
<dbReference type="Pfam" id="PF00069">
    <property type="entry name" value="Pkinase"/>
    <property type="match status" value="1"/>
</dbReference>
<dbReference type="PROSITE" id="PS50011">
    <property type="entry name" value="PROTEIN_KINASE_DOM"/>
    <property type="match status" value="1"/>
</dbReference>
<keyword evidence="3" id="KW-1185">Reference proteome</keyword>
<keyword evidence="2" id="KW-0808">Transferase</keyword>
<accession>A0A9E7H669</accession>
<name>A0A9E7H669_9LILI</name>
<dbReference type="InterPro" id="IPR000719">
    <property type="entry name" value="Prot_kinase_dom"/>
</dbReference>
<dbReference type="Proteomes" id="UP001055439">
    <property type="component" value="Chromosome 8"/>
</dbReference>
<keyword evidence="2" id="KW-0418">Kinase</keyword>
<evidence type="ECO:0000313" key="3">
    <source>
        <dbReference type="Proteomes" id="UP001055439"/>
    </source>
</evidence>
<reference evidence="2" key="1">
    <citation type="submission" date="2022-05" db="EMBL/GenBank/DDBJ databases">
        <title>The Musa troglodytarum L. genome provides insights into the mechanism of non-climacteric behaviour and enrichment of carotenoids.</title>
        <authorList>
            <person name="Wang J."/>
        </authorList>
    </citation>
    <scope>NUCLEOTIDE SEQUENCE</scope>
    <source>
        <tissue evidence="2">Leaf</tissue>
    </source>
</reference>
<dbReference type="OrthoDB" id="4062651at2759"/>
<dbReference type="GO" id="GO:0004674">
    <property type="term" value="F:protein serine/threonine kinase activity"/>
    <property type="evidence" value="ECO:0007669"/>
    <property type="project" value="TreeGrafter"/>
</dbReference>
<dbReference type="AlphaFoldDB" id="A0A9E7H669"/>
<sequence length="141" mass="15999">MCASIFFSPQFSMKKLHFLFLIFIGGTHYHSLSCLLYAACILQMGINYLHECKPDPIIHCHLRPKNVLLDDGGQLKVAGFGLIKMLKISPDRYKLVNPMADTNSSYVAPELYKNEIFDKSVDSFSFGLILYEVCQIHFSSV</sequence>
<dbReference type="SUPFAM" id="SSF56112">
    <property type="entry name" value="Protein kinase-like (PK-like)"/>
    <property type="match status" value="1"/>
</dbReference>
<evidence type="ECO:0000259" key="1">
    <source>
        <dbReference type="PROSITE" id="PS50011"/>
    </source>
</evidence>
<gene>
    <name evidence="2" type="ORF">MUK42_37478</name>
</gene>
<dbReference type="Gene3D" id="1.10.510.10">
    <property type="entry name" value="Transferase(Phosphotransferase) domain 1"/>
    <property type="match status" value="1"/>
</dbReference>
<organism evidence="2 3">
    <name type="scientific">Musa troglodytarum</name>
    <name type="common">fe'i banana</name>
    <dbReference type="NCBI Taxonomy" id="320322"/>
    <lineage>
        <taxon>Eukaryota</taxon>
        <taxon>Viridiplantae</taxon>
        <taxon>Streptophyta</taxon>
        <taxon>Embryophyta</taxon>
        <taxon>Tracheophyta</taxon>
        <taxon>Spermatophyta</taxon>
        <taxon>Magnoliopsida</taxon>
        <taxon>Liliopsida</taxon>
        <taxon>Zingiberales</taxon>
        <taxon>Musaceae</taxon>
        <taxon>Musa</taxon>
    </lineage>
</organism>